<dbReference type="Proteomes" id="UP001234343">
    <property type="component" value="Unassembled WGS sequence"/>
</dbReference>
<evidence type="ECO:0000313" key="2">
    <source>
        <dbReference type="EMBL" id="MDM7859647.1"/>
    </source>
</evidence>
<evidence type="ECO:0000259" key="1">
    <source>
        <dbReference type="Pfam" id="PF13439"/>
    </source>
</evidence>
<dbReference type="PANTHER" id="PTHR12526:SF630">
    <property type="entry name" value="GLYCOSYLTRANSFERASE"/>
    <property type="match status" value="1"/>
</dbReference>
<name>A0ABT7STX1_9ALTE</name>
<gene>
    <name evidence="2" type="ORF">QTP81_03370</name>
</gene>
<protein>
    <submittedName>
        <fullName evidence="2">Glycosyltransferase family 4 protein</fullName>
        <ecNumber evidence="2">2.4.-.-</ecNumber>
    </submittedName>
</protein>
<dbReference type="EC" id="2.4.-.-" evidence="2"/>
<dbReference type="EMBL" id="JAUCBP010000002">
    <property type="protein sequence ID" value="MDM7859647.1"/>
    <property type="molecule type" value="Genomic_DNA"/>
</dbReference>
<dbReference type="Pfam" id="PF13439">
    <property type="entry name" value="Glyco_transf_4"/>
    <property type="match status" value="1"/>
</dbReference>
<keyword evidence="3" id="KW-1185">Reference proteome</keyword>
<organism evidence="2 3">
    <name type="scientific">Alteromonas arenosi</name>
    <dbReference type="NCBI Taxonomy" id="3055817"/>
    <lineage>
        <taxon>Bacteria</taxon>
        <taxon>Pseudomonadati</taxon>
        <taxon>Pseudomonadota</taxon>
        <taxon>Gammaproteobacteria</taxon>
        <taxon>Alteromonadales</taxon>
        <taxon>Alteromonadaceae</taxon>
        <taxon>Alteromonas/Salinimonas group</taxon>
        <taxon>Alteromonas</taxon>
    </lineage>
</organism>
<dbReference type="CDD" id="cd03801">
    <property type="entry name" value="GT4_PimA-like"/>
    <property type="match status" value="1"/>
</dbReference>
<feature type="domain" description="Glycosyltransferase subfamily 4-like N-terminal" evidence="1">
    <location>
        <begin position="72"/>
        <end position="231"/>
    </location>
</feature>
<dbReference type="InterPro" id="IPR028098">
    <property type="entry name" value="Glyco_trans_4-like_N"/>
</dbReference>
<dbReference type="PANTHER" id="PTHR12526">
    <property type="entry name" value="GLYCOSYLTRANSFERASE"/>
    <property type="match status" value="1"/>
</dbReference>
<dbReference type="RefSeq" id="WP_289363728.1">
    <property type="nucleotide sequence ID" value="NZ_JAUCBP010000002.1"/>
</dbReference>
<dbReference type="GO" id="GO:0016757">
    <property type="term" value="F:glycosyltransferase activity"/>
    <property type="evidence" value="ECO:0007669"/>
    <property type="project" value="UniProtKB-KW"/>
</dbReference>
<evidence type="ECO:0000313" key="3">
    <source>
        <dbReference type="Proteomes" id="UP001234343"/>
    </source>
</evidence>
<dbReference type="Gene3D" id="3.40.50.2000">
    <property type="entry name" value="Glycogen Phosphorylase B"/>
    <property type="match status" value="2"/>
</dbReference>
<comment type="caution">
    <text evidence="2">The sequence shown here is derived from an EMBL/GenBank/DDBJ whole genome shotgun (WGS) entry which is preliminary data.</text>
</comment>
<keyword evidence="2" id="KW-0328">Glycosyltransferase</keyword>
<dbReference type="SUPFAM" id="SSF53756">
    <property type="entry name" value="UDP-Glycosyltransferase/glycogen phosphorylase"/>
    <property type="match status" value="1"/>
</dbReference>
<reference evidence="2 3" key="1">
    <citation type="submission" date="2023-06" db="EMBL/GenBank/DDBJ databases">
        <title>Alteromonas sp. ASW11-36 isolated from intertidal sand.</title>
        <authorList>
            <person name="Li Y."/>
        </authorList>
    </citation>
    <scope>NUCLEOTIDE SEQUENCE [LARGE SCALE GENOMIC DNA]</scope>
    <source>
        <strain evidence="2 3">ASW11-36</strain>
    </source>
</reference>
<keyword evidence="2" id="KW-0808">Transferase</keyword>
<accession>A0ABT7STX1</accession>
<dbReference type="Pfam" id="PF13692">
    <property type="entry name" value="Glyco_trans_1_4"/>
    <property type="match status" value="1"/>
</dbReference>
<sequence>MTEHSDLKQQHVLWLNHFVPYPAKGGLLIRTHGLLECVTKAHKVTLVCLIQPRLLTPYFNSVEQGLAEAKTFYENRGVEVHFFEMPAEKSTKARLWTAFYSLFSARPYSVNWLRAPKCKVFLKRLLKERTFDFIHVDTMGLIDHLPREQRFECPVVINHHNAEHAMMERRAQKESNILKRWYYQLEARKIACFDADRMQKYQRHIVCSAPDGQALKALNSKIETSVVPNGVPFLPEVKRTPIKGQLLFIGGLDWYPNTDAITFLLRDVCPMIIDRGLDVKIDIIGKNPSEEITALAQRYDFIEIHGYVDDISIFYAQAQAFLCPLRDGGGTKLKVLDAMNHGLPVIGTDIAFEGIAIQDGASGFKAESANEICDTIEKLLNSAAELDLVGVRARKLIKDEYDSHAISQNYTEFIQSSAAKRQ</sequence>
<proteinExistence type="predicted"/>